<evidence type="ECO:0000256" key="12">
    <source>
        <dbReference type="ARBA" id="ARBA00023136"/>
    </source>
</evidence>
<comment type="pathway">
    <text evidence="3">Secondary metabolite biosynthesis; terpenoid biosynthesis.</text>
</comment>
<dbReference type="OrthoDB" id="1470350at2759"/>
<gene>
    <name evidence="17" type="ORF">D9758_016372</name>
</gene>
<keyword evidence="10 13" id="KW-0408">Iron</keyword>
<dbReference type="Pfam" id="PF00067">
    <property type="entry name" value="p450"/>
    <property type="match status" value="2"/>
</dbReference>
<dbReference type="PANTHER" id="PTHR24305">
    <property type="entry name" value="CYTOCHROME P450"/>
    <property type="match status" value="1"/>
</dbReference>
<dbReference type="GO" id="GO:0016020">
    <property type="term" value="C:membrane"/>
    <property type="evidence" value="ECO:0007669"/>
    <property type="project" value="UniProtKB-SubCell"/>
</dbReference>
<dbReference type="GO" id="GO:0016705">
    <property type="term" value="F:oxidoreductase activity, acting on paired donors, with incorporation or reduction of molecular oxygen"/>
    <property type="evidence" value="ECO:0007669"/>
    <property type="project" value="InterPro"/>
</dbReference>
<keyword evidence="9 14" id="KW-0560">Oxidoreductase</keyword>
<dbReference type="GO" id="GO:0005506">
    <property type="term" value="F:iron ion binding"/>
    <property type="evidence" value="ECO:0007669"/>
    <property type="project" value="InterPro"/>
</dbReference>
<accession>A0A8H5CCZ8</accession>
<evidence type="ECO:0000313" key="18">
    <source>
        <dbReference type="Proteomes" id="UP000559256"/>
    </source>
</evidence>
<evidence type="ECO:0000256" key="6">
    <source>
        <dbReference type="ARBA" id="ARBA00022692"/>
    </source>
</evidence>
<dbReference type="SUPFAM" id="SSF48264">
    <property type="entry name" value="Cytochrome P450"/>
    <property type="match status" value="1"/>
</dbReference>
<dbReference type="Gene3D" id="1.10.630.10">
    <property type="entry name" value="Cytochrome P450"/>
    <property type="match status" value="1"/>
</dbReference>
<reference evidence="17 18" key="1">
    <citation type="journal article" date="2020" name="ISME J.">
        <title>Uncovering the hidden diversity of litter-decomposition mechanisms in mushroom-forming fungi.</title>
        <authorList>
            <person name="Floudas D."/>
            <person name="Bentzer J."/>
            <person name="Ahren D."/>
            <person name="Johansson T."/>
            <person name="Persson P."/>
            <person name="Tunlid A."/>
        </authorList>
    </citation>
    <scope>NUCLEOTIDE SEQUENCE [LARGE SCALE GENOMIC DNA]</scope>
    <source>
        <strain evidence="17 18">CBS 291.85</strain>
    </source>
</reference>
<evidence type="ECO:0000256" key="1">
    <source>
        <dbReference type="ARBA" id="ARBA00001971"/>
    </source>
</evidence>
<keyword evidence="6 16" id="KW-0812">Transmembrane</keyword>
<dbReference type="InterPro" id="IPR050121">
    <property type="entry name" value="Cytochrome_P450_monoxygenase"/>
</dbReference>
<keyword evidence="7 13" id="KW-0479">Metal-binding</keyword>
<evidence type="ECO:0000256" key="2">
    <source>
        <dbReference type="ARBA" id="ARBA00004370"/>
    </source>
</evidence>
<protein>
    <recommendedName>
        <fullName evidence="19">Cytochrome P450</fullName>
    </recommendedName>
</protein>
<feature type="region of interest" description="Disordered" evidence="15">
    <location>
        <begin position="406"/>
        <end position="430"/>
    </location>
</feature>
<dbReference type="AlphaFoldDB" id="A0A8H5CCZ8"/>
<evidence type="ECO:0000256" key="7">
    <source>
        <dbReference type="ARBA" id="ARBA00022723"/>
    </source>
</evidence>
<dbReference type="GO" id="GO:0020037">
    <property type="term" value="F:heme binding"/>
    <property type="evidence" value="ECO:0007669"/>
    <property type="project" value="InterPro"/>
</dbReference>
<feature type="binding site" description="axial binding residue" evidence="13">
    <location>
        <position position="508"/>
    </location>
    <ligand>
        <name>heme</name>
        <dbReference type="ChEBI" id="CHEBI:30413"/>
    </ligand>
    <ligandPart>
        <name>Fe</name>
        <dbReference type="ChEBI" id="CHEBI:18248"/>
    </ligandPart>
</feature>
<dbReference type="Proteomes" id="UP000559256">
    <property type="component" value="Unassembled WGS sequence"/>
</dbReference>
<evidence type="ECO:0000256" key="11">
    <source>
        <dbReference type="ARBA" id="ARBA00023033"/>
    </source>
</evidence>
<keyword evidence="5 13" id="KW-0349">Heme</keyword>
<feature type="transmembrane region" description="Helical" evidence="16">
    <location>
        <begin position="241"/>
        <end position="260"/>
    </location>
</feature>
<evidence type="ECO:0000256" key="8">
    <source>
        <dbReference type="ARBA" id="ARBA00022989"/>
    </source>
</evidence>
<organism evidence="17 18">
    <name type="scientific">Tetrapyrgos nigripes</name>
    <dbReference type="NCBI Taxonomy" id="182062"/>
    <lineage>
        <taxon>Eukaryota</taxon>
        <taxon>Fungi</taxon>
        <taxon>Dikarya</taxon>
        <taxon>Basidiomycota</taxon>
        <taxon>Agaricomycotina</taxon>
        <taxon>Agaricomycetes</taxon>
        <taxon>Agaricomycetidae</taxon>
        <taxon>Agaricales</taxon>
        <taxon>Marasmiineae</taxon>
        <taxon>Marasmiaceae</taxon>
        <taxon>Tetrapyrgos</taxon>
    </lineage>
</organism>
<dbReference type="PROSITE" id="PS00086">
    <property type="entry name" value="CYTOCHROME_P450"/>
    <property type="match status" value="1"/>
</dbReference>
<evidence type="ECO:0000256" key="10">
    <source>
        <dbReference type="ARBA" id="ARBA00023004"/>
    </source>
</evidence>
<evidence type="ECO:0000256" key="4">
    <source>
        <dbReference type="ARBA" id="ARBA00010617"/>
    </source>
</evidence>
<dbReference type="InterPro" id="IPR036396">
    <property type="entry name" value="Cyt_P450_sf"/>
</dbReference>
<sequence>MPLFEMAPKFINFPTMSSLYRVSAVDGLFIALAVWLLSELISRLRRDRRLAPLKGPPRKSLIFGVLRYVNQAQDPGAVYEEWATKYGSVYQIPTVLGSKRVVLTDPKAVAHFYAKETVTYIQTGISKTLIKRTVRQGSNHKRQRKALTPAFSNIAIRRLTSVFYDSTYKLKTIWDSMIESNPDGKLIDVQTWMNRISLDSIGIAGFSHDFDSLSGQVSTVSDLFDTFAGLKPPPETFLSRIFAPIGLILWLLGTIFPPILHVPTKESKMWQRIRSDTFEIAEILLEKTRKEKELGLVDKEGDKSVIGLLIKAEDPTSPLRLSKEEISAQDTKPHLFILLPNRPIVVSLTWALIELCIQPHIQDKLRAELSRTVTDPTWDQLNTTTHFPYLDAVVHETLRMHPPLTETTRTANTDDVMPLSSPLQPSDNSSKSFVVGETTGIAIPKGTVITVPIRCINRSEALWGPNAKQFRPERWIEGEEGASGIPEAAKGVSGHRHLLTFSDGPRICLGKGFALAEFKAVLSVLIRNYTFEFPDGKDIIPKIEMHRSILRRPKIEGQKGARVPLRVRRV</sequence>
<comment type="subcellular location">
    <subcellularLocation>
        <location evidence="2">Membrane</location>
    </subcellularLocation>
</comment>
<dbReference type="PRINTS" id="PR00385">
    <property type="entry name" value="P450"/>
</dbReference>
<evidence type="ECO:0000256" key="14">
    <source>
        <dbReference type="RuleBase" id="RU000461"/>
    </source>
</evidence>
<evidence type="ECO:0000256" key="15">
    <source>
        <dbReference type="SAM" id="MobiDB-lite"/>
    </source>
</evidence>
<evidence type="ECO:0000256" key="3">
    <source>
        <dbReference type="ARBA" id="ARBA00004721"/>
    </source>
</evidence>
<evidence type="ECO:0000256" key="13">
    <source>
        <dbReference type="PIRSR" id="PIRSR602401-1"/>
    </source>
</evidence>
<keyword evidence="12 16" id="KW-0472">Membrane</keyword>
<dbReference type="EMBL" id="JAACJM010000184">
    <property type="protein sequence ID" value="KAF5339499.1"/>
    <property type="molecule type" value="Genomic_DNA"/>
</dbReference>
<feature type="transmembrane region" description="Helical" evidence="16">
    <location>
        <begin position="20"/>
        <end position="41"/>
    </location>
</feature>
<dbReference type="PANTHER" id="PTHR24305:SF166">
    <property type="entry name" value="CYTOCHROME P450 12A4, MITOCHONDRIAL-RELATED"/>
    <property type="match status" value="1"/>
</dbReference>
<evidence type="ECO:0000313" key="17">
    <source>
        <dbReference type="EMBL" id="KAF5339499.1"/>
    </source>
</evidence>
<name>A0A8H5CCZ8_9AGAR</name>
<comment type="caution">
    <text evidence="17">The sequence shown here is derived from an EMBL/GenBank/DDBJ whole genome shotgun (WGS) entry which is preliminary data.</text>
</comment>
<keyword evidence="18" id="KW-1185">Reference proteome</keyword>
<comment type="similarity">
    <text evidence="4 14">Belongs to the cytochrome P450 family.</text>
</comment>
<dbReference type="InterPro" id="IPR017972">
    <property type="entry name" value="Cyt_P450_CS"/>
</dbReference>
<keyword evidence="11 14" id="KW-0503">Monooxygenase</keyword>
<evidence type="ECO:0000256" key="5">
    <source>
        <dbReference type="ARBA" id="ARBA00022617"/>
    </source>
</evidence>
<feature type="compositionally biased region" description="Polar residues" evidence="15">
    <location>
        <begin position="421"/>
        <end position="430"/>
    </location>
</feature>
<evidence type="ECO:0000256" key="16">
    <source>
        <dbReference type="SAM" id="Phobius"/>
    </source>
</evidence>
<evidence type="ECO:0000256" key="9">
    <source>
        <dbReference type="ARBA" id="ARBA00023002"/>
    </source>
</evidence>
<keyword evidence="8 16" id="KW-1133">Transmembrane helix</keyword>
<dbReference type="PRINTS" id="PR00463">
    <property type="entry name" value="EP450I"/>
</dbReference>
<evidence type="ECO:0008006" key="19">
    <source>
        <dbReference type="Google" id="ProtNLM"/>
    </source>
</evidence>
<dbReference type="InterPro" id="IPR002401">
    <property type="entry name" value="Cyt_P450_E_grp-I"/>
</dbReference>
<dbReference type="InterPro" id="IPR001128">
    <property type="entry name" value="Cyt_P450"/>
</dbReference>
<dbReference type="GO" id="GO:0004497">
    <property type="term" value="F:monooxygenase activity"/>
    <property type="evidence" value="ECO:0007669"/>
    <property type="project" value="UniProtKB-KW"/>
</dbReference>
<comment type="cofactor">
    <cofactor evidence="1 13">
        <name>heme</name>
        <dbReference type="ChEBI" id="CHEBI:30413"/>
    </cofactor>
</comment>
<proteinExistence type="inferred from homology"/>